<dbReference type="PANTHER" id="PTHR30290">
    <property type="entry name" value="PERIPLASMIC BINDING COMPONENT OF ABC TRANSPORTER"/>
    <property type="match status" value="1"/>
</dbReference>
<dbReference type="EMBL" id="CP009761">
    <property type="protein sequence ID" value="AIZ36768.1"/>
    <property type="molecule type" value="Genomic_DNA"/>
</dbReference>
<comment type="similarity">
    <text evidence="1">Belongs to the bacterial solute-binding protein 5 family.</text>
</comment>
<dbReference type="Gene3D" id="3.10.105.10">
    <property type="entry name" value="Dipeptide-binding Protein, Domain 3"/>
    <property type="match status" value="1"/>
</dbReference>
<name>A0A0B4S1W3_9FIRM</name>
<dbReference type="KEGG" id="pmic:NW74_05185"/>
<gene>
    <name evidence="5" type="ORF">NW74_05185</name>
</gene>
<dbReference type="GO" id="GO:0015833">
    <property type="term" value="P:peptide transport"/>
    <property type="evidence" value="ECO:0007669"/>
    <property type="project" value="TreeGrafter"/>
</dbReference>
<evidence type="ECO:0000313" key="6">
    <source>
        <dbReference type="Proteomes" id="UP000031386"/>
    </source>
</evidence>
<organism evidence="5 6">
    <name type="scientific">Parvimonas micra</name>
    <dbReference type="NCBI Taxonomy" id="33033"/>
    <lineage>
        <taxon>Bacteria</taxon>
        <taxon>Bacillati</taxon>
        <taxon>Bacillota</taxon>
        <taxon>Tissierellia</taxon>
        <taxon>Tissierellales</taxon>
        <taxon>Peptoniphilaceae</taxon>
        <taxon>Parvimonas</taxon>
    </lineage>
</organism>
<dbReference type="OrthoDB" id="9801912at2"/>
<dbReference type="InterPro" id="IPR039424">
    <property type="entry name" value="SBP_5"/>
</dbReference>
<proteinExistence type="inferred from homology"/>
<dbReference type="InterPro" id="IPR000914">
    <property type="entry name" value="SBP_5_dom"/>
</dbReference>
<protein>
    <submittedName>
        <fullName evidence="5">ABC transporter substrate-binding protein</fullName>
    </submittedName>
</protein>
<dbReference type="Proteomes" id="UP000031386">
    <property type="component" value="Chromosome"/>
</dbReference>
<keyword evidence="3" id="KW-0732">Signal</keyword>
<evidence type="ECO:0000256" key="2">
    <source>
        <dbReference type="ARBA" id="ARBA00022448"/>
    </source>
</evidence>
<dbReference type="GO" id="GO:0042597">
    <property type="term" value="C:periplasmic space"/>
    <property type="evidence" value="ECO:0007669"/>
    <property type="project" value="UniProtKB-ARBA"/>
</dbReference>
<keyword evidence="2" id="KW-0813">Transport</keyword>
<reference evidence="5 6" key="1">
    <citation type="submission" date="2014-10" db="EMBL/GenBank/DDBJ databases">
        <title>Complete genome sequence of Parvimonas micra KCOM 1535 (= ChDC B708).</title>
        <authorList>
            <person name="Kook J.-K."/>
            <person name="Park S.-N."/>
            <person name="Lim Y.K."/>
            <person name="Roh H."/>
        </authorList>
    </citation>
    <scope>NUCLEOTIDE SEQUENCE [LARGE SCALE GENOMIC DNA]</scope>
    <source>
        <strain evidence="6">KCOM 1535 / ChDC B708</strain>
    </source>
</reference>
<dbReference type="Gene3D" id="3.90.76.10">
    <property type="entry name" value="Dipeptide-binding Protein, Domain 1"/>
    <property type="match status" value="1"/>
</dbReference>
<dbReference type="Pfam" id="PF00496">
    <property type="entry name" value="SBP_bac_5"/>
    <property type="match status" value="1"/>
</dbReference>
<feature type="domain" description="Solute-binding protein family 5" evidence="4">
    <location>
        <begin position="97"/>
        <end position="343"/>
    </location>
</feature>
<evidence type="ECO:0000256" key="1">
    <source>
        <dbReference type="ARBA" id="ARBA00005695"/>
    </source>
</evidence>
<dbReference type="Gene3D" id="3.40.190.10">
    <property type="entry name" value="Periplasmic binding protein-like II"/>
    <property type="match status" value="1"/>
</dbReference>
<dbReference type="AlphaFoldDB" id="A0A0B4S1W3"/>
<sequence>MIEYICYINFKENIMKKFSKIFLILMVFLLVSCSTNKKEKQKNTSNTSNTEIITAIKKQEYNLDPKLSNSLNNDSVISQLFEGLTEYSSHGKIALNQAESIEKSEDFKKWTIKLRDNLKWSDGSNITAEDYVQSWIGILNKENKNPNAFKLFFIKDAKKLYDGKIKPNEFKGIKITNKNTIEVNMEYPVKNFDEILSNVFMFPTKKGSKINKENLITNSAFKLKNYNDEEIILEQNENYWDNVNTKIKKVTLKLVENDILAYQLFDLKQIDFFGLPFYEIPYERRLDSSKKPELLNFKTNVFEFLKLDKNSKILKNDTLRKNLEKLIDSKFLAEFVLYNNSVPIVQKEKLVSEQITKLKNEVDEILKSSNLQNEILTLKHNGTKLSERILASLSKEWIDKYRMKVSIISDGNSSITHSTFNMGTTDEMDIKYYINHYLQSDDFSKMYTSIEDIQKENLIFPLYKRSFSVLVHNNIQGLYVSPNGLLLIKNLLKQ</sequence>
<evidence type="ECO:0000259" key="4">
    <source>
        <dbReference type="Pfam" id="PF00496"/>
    </source>
</evidence>
<dbReference type="GO" id="GO:0043190">
    <property type="term" value="C:ATP-binding cassette (ABC) transporter complex"/>
    <property type="evidence" value="ECO:0007669"/>
    <property type="project" value="InterPro"/>
</dbReference>
<keyword evidence="6" id="KW-1185">Reference proteome</keyword>
<accession>A0A0B4S1W3</accession>
<evidence type="ECO:0000313" key="5">
    <source>
        <dbReference type="EMBL" id="AIZ36768.1"/>
    </source>
</evidence>
<evidence type="ECO:0000256" key="3">
    <source>
        <dbReference type="ARBA" id="ARBA00022729"/>
    </source>
</evidence>
<dbReference type="STRING" id="33033.NW74_05185"/>
<dbReference type="PANTHER" id="PTHR30290:SF9">
    <property type="entry name" value="OLIGOPEPTIDE-BINDING PROTEIN APPA"/>
    <property type="match status" value="1"/>
</dbReference>
<dbReference type="GO" id="GO:1904680">
    <property type="term" value="F:peptide transmembrane transporter activity"/>
    <property type="evidence" value="ECO:0007669"/>
    <property type="project" value="TreeGrafter"/>
</dbReference>
<dbReference type="SUPFAM" id="SSF53850">
    <property type="entry name" value="Periplasmic binding protein-like II"/>
    <property type="match status" value="1"/>
</dbReference>